<accession>R7TI64</accession>
<dbReference type="FunFam" id="3.30.2160.10:FF:000008">
    <property type="entry name" value="Apoptosis-resistant E3 ubiquitin protein ligase 1"/>
    <property type="match status" value="1"/>
</dbReference>
<dbReference type="SMART" id="SM00119">
    <property type="entry name" value="HECTc"/>
    <property type="match status" value="1"/>
</dbReference>
<evidence type="ECO:0000256" key="6">
    <source>
        <dbReference type="PROSITE-ProRule" id="PRU00104"/>
    </source>
</evidence>
<dbReference type="GO" id="GO:0061630">
    <property type="term" value="F:ubiquitin protein ligase activity"/>
    <property type="evidence" value="ECO:0007669"/>
    <property type="project" value="UniProtKB-EC"/>
</dbReference>
<dbReference type="OMA" id="WEANSIY"/>
<evidence type="ECO:0000256" key="2">
    <source>
        <dbReference type="ARBA" id="ARBA00004906"/>
    </source>
</evidence>
<dbReference type="Gene3D" id="3.30.2160.10">
    <property type="entry name" value="Hect, E3 ligase catalytic domain"/>
    <property type="match status" value="1"/>
</dbReference>
<evidence type="ECO:0000313" key="9">
    <source>
        <dbReference type="EnsemblMetazoa" id="CapteP121574"/>
    </source>
</evidence>
<dbReference type="InterPro" id="IPR050409">
    <property type="entry name" value="E3_ubiq-protein_ligase"/>
</dbReference>
<feature type="active site" description="Glycyl thioester intermediate" evidence="6">
    <location>
        <position position="186"/>
    </location>
</feature>
<reference evidence="9" key="3">
    <citation type="submission" date="2015-06" db="UniProtKB">
        <authorList>
            <consortium name="EnsemblMetazoa"/>
        </authorList>
    </citation>
    <scope>IDENTIFICATION</scope>
</reference>
<proteinExistence type="predicted"/>
<dbReference type="PANTHER" id="PTHR11254">
    <property type="entry name" value="HECT DOMAIN UBIQUITIN-PROTEIN LIGASE"/>
    <property type="match status" value="1"/>
</dbReference>
<reference evidence="8 10" key="2">
    <citation type="journal article" date="2013" name="Nature">
        <title>Insights into bilaterian evolution from three spiralian genomes.</title>
        <authorList>
            <person name="Simakov O."/>
            <person name="Marletaz F."/>
            <person name="Cho S.J."/>
            <person name="Edsinger-Gonzales E."/>
            <person name="Havlak P."/>
            <person name="Hellsten U."/>
            <person name="Kuo D.H."/>
            <person name="Larsson T."/>
            <person name="Lv J."/>
            <person name="Arendt D."/>
            <person name="Savage R."/>
            <person name="Osoegawa K."/>
            <person name="de Jong P."/>
            <person name="Grimwood J."/>
            <person name="Chapman J.A."/>
            <person name="Shapiro H."/>
            <person name="Aerts A."/>
            <person name="Otillar R.P."/>
            <person name="Terry A.Y."/>
            <person name="Boore J.L."/>
            <person name="Grigoriev I.V."/>
            <person name="Lindberg D.R."/>
            <person name="Seaver E.C."/>
            <person name="Weisblat D.A."/>
            <person name="Putnam N.H."/>
            <person name="Rokhsar D.S."/>
        </authorList>
    </citation>
    <scope>NUCLEOTIDE SEQUENCE</scope>
    <source>
        <strain evidence="8 10">I ESC-2004</strain>
    </source>
</reference>
<dbReference type="GO" id="GO:0005829">
    <property type="term" value="C:cytosol"/>
    <property type="evidence" value="ECO:0007669"/>
    <property type="project" value="TreeGrafter"/>
</dbReference>
<dbReference type="GO" id="GO:0006511">
    <property type="term" value="P:ubiquitin-dependent protein catabolic process"/>
    <property type="evidence" value="ECO:0007669"/>
    <property type="project" value="TreeGrafter"/>
</dbReference>
<evidence type="ECO:0000256" key="5">
    <source>
        <dbReference type="ARBA" id="ARBA00022786"/>
    </source>
</evidence>
<evidence type="ECO:0000256" key="4">
    <source>
        <dbReference type="ARBA" id="ARBA00022679"/>
    </source>
</evidence>
<evidence type="ECO:0000259" key="7">
    <source>
        <dbReference type="PROSITE" id="PS50237"/>
    </source>
</evidence>
<dbReference type="Gene3D" id="3.30.2410.10">
    <property type="entry name" value="Hect, E3 ligase catalytic domain"/>
    <property type="match status" value="1"/>
</dbReference>
<dbReference type="OrthoDB" id="6057829at2759"/>
<name>R7TI64_CAPTE</name>
<dbReference type="STRING" id="283909.R7TI64"/>
<dbReference type="PANTHER" id="PTHR11254:SF340">
    <property type="entry name" value="APOPTOSIS-RESISTANT E3 UBIQUITIN PROTEIN LIGASE 1"/>
    <property type="match status" value="1"/>
</dbReference>
<feature type="domain" description="HECT" evidence="7">
    <location>
        <begin position="1"/>
        <end position="219"/>
    </location>
</feature>
<dbReference type="InterPro" id="IPR000569">
    <property type="entry name" value="HECT_dom"/>
</dbReference>
<comment type="pathway">
    <text evidence="2">Protein modification; protein ubiquitination.</text>
</comment>
<keyword evidence="4" id="KW-0808">Transferase</keyword>
<dbReference type="FunFam" id="3.90.1750.10:FF:000026">
    <property type="entry name" value="E3 ubiquitin-protein ligase HACE1"/>
    <property type="match status" value="1"/>
</dbReference>
<dbReference type="EMBL" id="AMQN01031332">
    <property type="status" value="NOT_ANNOTATED_CDS"/>
    <property type="molecule type" value="Genomic_DNA"/>
</dbReference>
<keyword evidence="5 6" id="KW-0833">Ubl conjugation pathway</keyword>
<dbReference type="AlphaFoldDB" id="R7TI64"/>
<dbReference type="Proteomes" id="UP000014760">
    <property type="component" value="Unassembled WGS sequence"/>
</dbReference>
<dbReference type="GO" id="GO:0043066">
    <property type="term" value="P:negative regulation of apoptotic process"/>
    <property type="evidence" value="ECO:0007669"/>
    <property type="project" value="TreeGrafter"/>
</dbReference>
<dbReference type="SUPFAM" id="SSF56204">
    <property type="entry name" value="Hect, E3 ligase catalytic domain"/>
    <property type="match status" value="1"/>
</dbReference>
<dbReference type="InterPro" id="IPR035983">
    <property type="entry name" value="Hect_E3_ubiquitin_ligase"/>
</dbReference>
<keyword evidence="10" id="KW-1185">Reference proteome</keyword>
<protein>
    <recommendedName>
        <fullName evidence="3">HECT-type E3 ubiquitin transferase</fullName>
        <ecNumber evidence="3">2.3.2.26</ecNumber>
    </recommendedName>
</protein>
<comment type="catalytic activity">
    <reaction evidence="1">
        <text>S-ubiquitinyl-[E2 ubiquitin-conjugating enzyme]-L-cysteine + [acceptor protein]-L-lysine = [E2 ubiquitin-conjugating enzyme]-L-cysteine + N(6)-ubiquitinyl-[acceptor protein]-L-lysine.</text>
        <dbReference type="EC" id="2.3.2.26"/>
    </reaction>
</comment>
<dbReference type="PROSITE" id="PS50237">
    <property type="entry name" value="HECT"/>
    <property type="match status" value="1"/>
</dbReference>
<reference evidence="10" key="1">
    <citation type="submission" date="2012-12" db="EMBL/GenBank/DDBJ databases">
        <authorList>
            <person name="Hellsten U."/>
            <person name="Grimwood J."/>
            <person name="Chapman J.A."/>
            <person name="Shapiro H."/>
            <person name="Aerts A."/>
            <person name="Otillar R.P."/>
            <person name="Terry A.Y."/>
            <person name="Boore J.L."/>
            <person name="Simakov O."/>
            <person name="Marletaz F."/>
            <person name="Cho S.-J."/>
            <person name="Edsinger-Gonzales E."/>
            <person name="Havlak P."/>
            <person name="Kuo D.-H."/>
            <person name="Larsson T."/>
            <person name="Lv J."/>
            <person name="Arendt D."/>
            <person name="Savage R."/>
            <person name="Osoegawa K."/>
            <person name="de Jong P."/>
            <person name="Lindberg D.R."/>
            <person name="Seaver E.C."/>
            <person name="Weisblat D.A."/>
            <person name="Putnam N.H."/>
            <person name="Grigoriev I.V."/>
            <person name="Rokhsar D.S."/>
        </authorList>
    </citation>
    <scope>NUCLEOTIDE SEQUENCE</scope>
    <source>
        <strain evidence="10">I ESC-2004</strain>
    </source>
</reference>
<feature type="non-terminal residue" evidence="8">
    <location>
        <position position="1"/>
    </location>
</feature>
<dbReference type="HOGENOM" id="CLU_002173_4_1_1"/>
<sequence>QKLYNTKIKYIEENDVDDMELVFAEEEYKDGRLDRVIELIPNGARIAVTNINKTHYLNALAQFKLARRVQEEIDAFLKGLNELIPDNLLSIFDENELELLICGSSNYSITELRENHTISGSSAEFTQVLEWFWMIISGFTQEDMGRLLQFTTGCSLLPPAGFAELNPKFQITAAPTYGVLPTAHTCFNQICLPTYRSSEEMQQALMIAIREGNQGFALV</sequence>
<evidence type="ECO:0000313" key="10">
    <source>
        <dbReference type="Proteomes" id="UP000014760"/>
    </source>
</evidence>
<dbReference type="EnsemblMetazoa" id="CapteT121574">
    <property type="protein sequence ID" value="CapteP121574"/>
    <property type="gene ID" value="CapteG121574"/>
</dbReference>
<gene>
    <name evidence="8" type="ORF">CAPTEDRAFT_121574</name>
</gene>
<dbReference type="EMBL" id="KB310602">
    <property type="protein sequence ID" value="ELT91231.1"/>
    <property type="molecule type" value="Genomic_DNA"/>
</dbReference>
<evidence type="ECO:0000256" key="1">
    <source>
        <dbReference type="ARBA" id="ARBA00000885"/>
    </source>
</evidence>
<organism evidence="8">
    <name type="scientific">Capitella teleta</name>
    <name type="common">Polychaete worm</name>
    <dbReference type="NCBI Taxonomy" id="283909"/>
    <lineage>
        <taxon>Eukaryota</taxon>
        <taxon>Metazoa</taxon>
        <taxon>Spiralia</taxon>
        <taxon>Lophotrochozoa</taxon>
        <taxon>Annelida</taxon>
        <taxon>Polychaeta</taxon>
        <taxon>Sedentaria</taxon>
        <taxon>Scolecida</taxon>
        <taxon>Capitellidae</taxon>
        <taxon>Capitella</taxon>
    </lineage>
</organism>
<dbReference type="EC" id="2.3.2.26" evidence="3"/>
<evidence type="ECO:0000256" key="3">
    <source>
        <dbReference type="ARBA" id="ARBA00012485"/>
    </source>
</evidence>
<dbReference type="GO" id="GO:0000209">
    <property type="term" value="P:protein polyubiquitination"/>
    <property type="evidence" value="ECO:0007669"/>
    <property type="project" value="TreeGrafter"/>
</dbReference>
<dbReference type="Pfam" id="PF00632">
    <property type="entry name" value="HECT"/>
    <property type="match status" value="1"/>
</dbReference>
<evidence type="ECO:0000313" key="8">
    <source>
        <dbReference type="EMBL" id="ELT91231.1"/>
    </source>
</evidence>